<evidence type="ECO:0000256" key="3">
    <source>
        <dbReference type="ARBA" id="ARBA00023170"/>
    </source>
</evidence>
<dbReference type="EMBL" id="JACEEZ010023562">
    <property type="protein sequence ID" value="KAG0711186.1"/>
    <property type="molecule type" value="Genomic_DNA"/>
</dbReference>
<feature type="region of interest" description="Disordered" evidence="4">
    <location>
        <begin position="136"/>
        <end position="251"/>
    </location>
</feature>
<dbReference type="OrthoDB" id="5793246at2759"/>
<evidence type="ECO:0000256" key="2">
    <source>
        <dbReference type="ARBA" id="ARBA00023163"/>
    </source>
</evidence>
<accession>A0A8J4XNQ9</accession>
<gene>
    <name evidence="5" type="ORF">GWK47_021163</name>
</gene>
<keyword evidence="1" id="KW-0805">Transcription regulation</keyword>
<keyword evidence="6" id="KW-1185">Reference proteome</keyword>
<name>A0A8J4XNQ9_CHIOP</name>
<evidence type="ECO:0000313" key="5">
    <source>
        <dbReference type="EMBL" id="KAG0711186.1"/>
    </source>
</evidence>
<keyword evidence="2" id="KW-0804">Transcription</keyword>
<dbReference type="AlphaFoldDB" id="A0A8J4XNQ9"/>
<sequence length="566" mass="62027">MCASFRRFVACLKAGMEVSLAAREDLSSLGMTPAPLGVYRLHAHHAHTKAPYLAGCWRPPPPHAPATPVLTPRYKEELLACCPAVGDAATLARLAASTPIATPLVLGYTHTLPQDTTLMYAHPPTDLHRVAPDMGTAFGQESMGHESSLTAAHTHAHTLTHTHQEVPAPHGHAPRRGHAPRSRRAPGHTHAITHPADTAHGLDTTQERGSSRLSPMPARQAPSGDPRTTKWPGRSLHRRAPNDPSTPWRPDPAVVDRGARQTACVAPCQDALSARDLAEITQLQQSYQGNMDAMAGPLEEQVPRGELEQLYTWFIERRAKFLVSTPLYTTVAAADRPKLLHVAVAMSTYITGAHHMDTADFSWRQRRGAGREVAVLSASSVRQLLSHQQFLHVMKFYTTYGEALADQTVAILMQVMSLFYPEEGLHAPAPVEEGRLHYLGLLSRYLAVSQGPREAACCLATLLTSQQEAHQLVQLLRQVDLKPWVPRTELATSRDMLAHRIHLVCEAARARPCPEATTPPPWPRQAPEGTVEHMGRIVSLLARCEDPRTLALARRILPKPLPAPLP</sequence>
<dbReference type="InterPro" id="IPR035500">
    <property type="entry name" value="NHR-like_dom_sf"/>
</dbReference>
<keyword evidence="3" id="KW-0675">Receptor</keyword>
<reference evidence="5" key="1">
    <citation type="submission" date="2020-07" db="EMBL/GenBank/DDBJ databases">
        <title>The High-quality genome of the commercially important snow crab, Chionoecetes opilio.</title>
        <authorList>
            <person name="Jeong J.-H."/>
            <person name="Ryu S."/>
        </authorList>
    </citation>
    <scope>NUCLEOTIDE SEQUENCE</scope>
    <source>
        <strain evidence="5">MADBK_172401_WGS</strain>
        <tissue evidence="5">Digestive gland</tissue>
    </source>
</reference>
<dbReference type="Gene3D" id="1.10.565.10">
    <property type="entry name" value="Retinoid X Receptor"/>
    <property type="match status" value="1"/>
</dbReference>
<comment type="caution">
    <text evidence="5">The sequence shown here is derived from an EMBL/GenBank/DDBJ whole genome shotgun (WGS) entry which is preliminary data.</text>
</comment>
<protein>
    <submittedName>
        <fullName evidence="5">Uncharacterized protein</fullName>
    </submittedName>
</protein>
<evidence type="ECO:0000256" key="4">
    <source>
        <dbReference type="SAM" id="MobiDB-lite"/>
    </source>
</evidence>
<evidence type="ECO:0000256" key="1">
    <source>
        <dbReference type="ARBA" id="ARBA00023015"/>
    </source>
</evidence>
<proteinExistence type="predicted"/>
<dbReference type="Proteomes" id="UP000770661">
    <property type="component" value="Unassembled WGS sequence"/>
</dbReference>
<organism evidence="5 6">
    <name type="scientific">Chionoecetes opilio</name>
    <name type="common">Atlantic snow crab</name>
    <name type="synonym">Cancer opilio</name>
    <dbReference type="NCBI Taxonomy" id="41210"/>
    <lineage>
        <taxon>Eukaryota</taxon>
        <taxon>Metazoa</taxon>
        <taxon>Ecdysozoa</taxon>
        <taxon>Arthropoda</taxon>
        <taxon>Crustacea</taxon>
        <taxon>Multicrustacea</taxon>
        <taxon>Malacostraca</taxon>
        <taxon>Eumalacostraca</taxon>
        <taxon>Eucarida</taxon>
        <taxon>Decapoda</taxon>
        <taxon>Pleocyemata</taxon>
        <taxon>Brachyura</taxon>
        <taxon>Eubrachyura</taxon>
        <taxon>Majoidea</taxon>
        <taxon>Majidae</taxon>
        <taxon>Chionoecetes</taxon>
    </lineage>
</organism>
<feature type="compositionally biased region" description="Basic residues" evidence="4">
    <location>
        <begin position="172"/>
        <end position="187"/>
    </location>
</feature>
<evidence type="ECO:0000313" key="6">
    <source>
        <dbReference type="Proteomes" id="UP000770661"/>
    </source>
</evidence>